<name>A0A9P4HAG9_9PLEO</name>
<comment type="caution">
    <text evidence="2">The sequence shown here is derived from an EMBL/GenBank/DDBJ whole genome shotgun (WGS) entry which is preliminary data.</text>
</comment>
<dbReference type="EMBL" id="ML978186">
    <property type="protein sequence ID" value="KAF2030880.1"/>
    <property type="molecule type" value="Genomic_DNA"/>
</dbReference>
<keyword evidence="3" id="KW-1185">Reference proteome</keyword>
<evidence type="ECO:0000313" key="2">
    <source>
        <dbReference type="EMBL" id="KAF2030880.1"/>
    </source>
</evidence>
<proteinExistence type="predicted"/>
<dbReference type="AlphaFoldDB" id="A0A9P4HAG9"/>
<organism evidence="2 3">
    <name type="scientific">Setomelanomma holmii</name>
    <dbReference type="NCBI Taxonomy" id="210430"/>
    <lineage>
        <taxon>Eukaryota</taxon>
        <taxon>Fungi</taxon>
        <taxon>Dikarya</taxon>
        <taxon>Ascomycota</taxon>
        <taxon>Pezizomycotina</taxon>
        <taxon>Dothideomycetes</taxon>
        <taxon>Pleosporomycetidae</taxon>
        <taxon>Pleosporales</taxon>
        <taxon>Pleosporineae</taxon>
        <taxon>Phaeosphaeriaceae</taxon>
        <taxon>Setomelanomma</taxon>
    </lineage>
</organism>
<gene>
    <name evidence="2" type="ORF">EK21DRAFT_88597</name>
</gene>
<evidence type="ECO:0000256" key="1">
    <source>
        <dbReference type="SAM" id="MobiDB-lite"/>
    </source>
</evidence>
<evidence type="ECO:0000313" key="3">
    <source>
        <dbReference type="Proteomes" id="UP000799777"/>
    </source>
</evidence>
<reference evidence="2" key="1">
    <citation type="journal article" date="2020" name="Stud. Mycol.">
        <title>101 Dothideomycetes genomes: a test case for predicting lifestyles and emergence of pathogens.</title>
        <authorList>
            <person name="Haridas S."/>
            <person name="Albert R."/>
            <person name="Binder M."/>
            <person name="Bloem J."/>
            <person name="Labutti K."/>
            <person name="Salamov A."/>
            <person name="Andreopoulos B."/>
            <person name="Baker S."/>
            <person name="Barry K."/>
            <person name="Bills G."/>
            <person name="Bluhm B."/>
            <person name="Cannon C."/>
            <person name="Castanera R."/>
            <person name="Culley D."/>
            <person name="Daum C."/>
            <person name="Ezra D."/>
            <person name="Gonzalez J."/>
            <person name="Henrissat B."/>
            <person name="Kuo A."/>
            <person name="Liang C."/>
            <person name="Lipzen A."/>
            <person name="Lutzoni F."/>
            <person name="Magnuson J."/>
            <person name="Mondo S."/>
            <person name="Nolan M."/>
            <person name="Ohm R."/>
            <person name="Pangilinan J."/>
            <person name="Park H.-J."/>
            <person name="Ramirez L."/>
            <person name="Alfaro M."/>
            <person name="Sun H."/>
            <person name="Tritt A."/>
            <person name="Yoshinaga Y."/>
            <person name="Zwiers L.-H."/>
            <person name="Turgeon B."/>
            <person name="Goodwin S."/>
            <person name="Spatafora J."/>
            <person name="Crous P."/>
            <person name="Grigoriev I."/>
        </authorList>
    </citation>
    <scope>NUCLEOTIDE SEQUENCE</scope>
    <source>
        <strain evidence="2">CBS 110217</strain>
    </source>
</reference>
<accession>A0A9P4HAG9</accession>
<dbReference type="OrthoDB" id="3692283at2759"/>
<protein>
    <submittedName>
        <fullName evidence="2">Uncharacterized protein</fullName>
    </submittedName>
</protein>
<feature type="region of interest" description="Disordered" evidence="1">
    <location>
        <begin position="1"/>
        <end position="46"/>
    </location>
</feature>
<dbReference type="Proteomes" id="UP000799777">
    <property type="component" value="Unassembled WGS sequence"/>
</dbReference>
<sequence length="144" mass="16130">MTLNTEAKSKRRTKHRPVERPDGVIVLQRPYQPTASSSSPQQPPKFEAHVPTFVVPTKIKCPTRKKNAQRVGENLTSIGAQFEQGRDGYNDVVDCGRGGYNDVQNNRQDLSAFLKEILMSHGLPPMQRFLSEAGPRGAFEMHDI</sequence>